<dbReference type="InterPro" id="IPR016031">
    <property type="entry name" value="Trp_RNA-bd_attenuator-like_dom"/>
</dbReference>
<protein>
    <recommendedName>
        <fullName evidence="3">TIGR00266 family protein</fullName>
    </recommendedName>
</protein>
<evidence type="ECO:0000313" key="2">
    <source>
        <dbReference type="Proteomes" id="UP000316213"/>
    </source>
</evidence>
<evidence type="ECO:0000313" key="1">
    <source>
        <dbReference type="EMBL" id="TWU01610.1"/>
    </source>
</evidence>
<dbReference type="Gene3D" id="3.60.160.10">
    <property type="entry name" value="Mitochondrial biogenesis AIM24"/>
    <property type="match status" value="1"/>
</dbReference>
<accession>A0A5C6APJ7</accession>
<dbReference type="EMBL" id="SJPM01000002">
    <property type="protein sequence ID" value="TWU01610.1"/>
    <property type="molecule type" value="Genomic_DNA"/>
</dbReference>
<dbReference type="PANTHER" id="PTHR43657:SF1">
    <property type="entry name" value="ALTERED INHERITANCE OF MITOCHONDRIA PROTEIN 24, MITOCHONDRIAL"/>
    <property type="match status" value="1"/>
</dbReference>
<evidence type="ECO:0008006" key="3">
    <source>
        <dbReference type="Google" id="ProtNLM"/>
    </source>
</evidence>
<dbReference type="RefSeq" id="WP_146576880.1">
    <property type="nucleotide sequence ID" value="NZ_SJPM01000002.1"/>
</dbReference>
<dbReference type="InterPro" id="IPR002838">
    <property type="entry name" value="AIM24"/>
</dbReference>
<gene>
    <name evidence="1" type="ORF">Pla100_13450</name>
</gene>
<dbReference type="Pfam" id="PF01987">
    <property type="entry name" value="AIM24"/>
    <property type="match status" value="1"/>
</dbReference>
<reference evidence="1 2" key="1">
    <citation type="submission" date="2019-02" db="EMBL/GenBank/DDBJ databases">
        <title>Deep-cultivation of Planctomycetes and their phenomic and genomic characterization uncovers novel biology.</title>
        <authorList>
            <person name="Wiegand S."/>
            <person name="Jogler M."/>
            <person name="Boedeker C."/>
            <person name="Pinto D."/>
            <person name="Vollmers J."/>
            <person name="Rivas-Marin E."/>
            <person name="Kohn T."/>
            <person name="Peeters S.H."/>
            <person name="Heuer A."/>
            <person name="Rast P."/>
            <person name="Oberbeckmann S."/>
            <person name="Bunk B."/>
            <person name="Jeske O."/>
            <person name="Meyerdierks A."/>
            <person name="Storesund J.E."/>
            <person name="Kallscheuer N."/>
            <person name="Luecker S."/>
            <person name="Lage O.M."/>
            <person name="Pohl T."/>
            <person name="Merkel B.J."/>
            <person name="Hornburger P."/>
            <person name="Mueller R.-W."/>
            <person name="Bruemmer F."/>
            <person name="Labrenz M."/>
            <person name="Spormann A.M."/>
            <person name="Op Den Camp H."/>
            <person name="Overmann J."/>
            <person name="Amann R."/>
            <person name="Jetten M.S.M."/>
            <person name="Mascher T."/>
            <person name="Medema M.H."/>
            <person name="Devos D.P."/>
            <person name="Kaster A.-K."/>
            <person name="Ovreas L."/>
            <person name="Rohde M."/>
            <person name="Galperin M.Y."/>
            <person name="Jogler C."/>
        </authorList>
    </citation>
    <scope>NUCLEOTIDE SEQUENCE [LARGE SCALE GENOMIC DNA]</scope>
    <source>
        <strain evidence="1 2">Pla100</strain>
    </source>
</reference>
<dbReference type="OrthoDB" id="9779518at2"/>
<dbReference type="InterPro" id="IPR036983">
    <property type="entry name" value="AIM24_sf"/>
</dbReference>
<sequence>MHTEIRDKPSFANILVRMEAGDQIVAEADAMASMSSTIEMSTKWNGGFIKAILRRVFGGESMFVNTFTTATAGELVLTQAFPGDIQCIELSGNTMFLQPGAFIACEPGVTLGLGWAGWKMLIAREGLFRLKVSGSGRIWFGAYGGIFQREIDGEYVVDSGHLVAYEPSIGVKIGMAGGIFSSFFSGEGFVTRVTGPGRIYMQSRSFDGLAAWTNSHLY</sequence>
<dbReference type="PANTHER" id="PTHR43657">
    <property type="entry name" value="TRYPTOPHAN RNA-BINDING ATTENUATOR PROTEIN-LIKE PROTEIN"/>
    <property type="match status" value="1"/>
</dbReference>
<dbReference type="AlphaFoldDB" id="A0A5C6APJ7"/>
<dbReference type="Proteomes" id="UP000316213">
    <property type="component" value="Unassembled WGS sequence"/>
</dbReference>
<keyword evidence="2" id="KW-1185">Reference proteome</keyword>
<organism evidence="1 2">
    <name type="scientific">Neorhodopirellula pilleata</name>
    <dbReference type="NCBI Taxonomy" id="2714738"/>
    <lineage>
        <taxon>Bacteria</taxon>
        <taxon>Pseudomonadati</taxon>
        <taxon>Planctomycetota</taxon>
        <taxon>Planctomycetia</taxon>
        <taxon>Pirellulales</taxon>
        <taxon>Pirellulaceae</taxon>
        <taxon>Neorhodopirellula</taxon>
    </lineage>
</organism>
<dbReference type="SUPFAM" id="SSF51219">
    <property type="entry name" value="TRAP-like"/>
    <property type="match status" value="1"/>
</dbReference>
<dbReference type="NCBIfam" id="TIGR00266">
    <property type="entry name" value="TIGR00266 family protein"/>
    <property type="match status" value="1"/>
</dbReference>
<proteinExistence type="predicted"/>
<name>A0A5C6APJ7_9BACT</name>
<comment type="caution">
    <text evidence="1">The sequence shown here is derived from an EMBL/GenBank/DDBJ whole genome shotgun (WGS) entry which is preliminary data.</text>
</comment>